<dbReference type="EMBL" id="FXTT01000003">
    <property type="protein sequence ID" value="SMP25902.1"/>
    <property type="molecule type" value="Genomic_DNA"/>
</dbReference>
<organism evidence="1 2">
    <name type="scientific">Roseibium denhamense</name>
    <dbReference type="NCBI Taxonomy" id="76305"/>
    <lineage>
        <taxon>Bacteria</taxon>
        <taxon>Pseudomonadati</taxon>
        <taxon>Pseudomonadota</taxon>
        <taxon>Alphaproteobacteria</taxon>
        <taxon>Hyphomicrobiales</taxon>
        <taxon>Stappiaceae</taxon>
        <taxon>Roseibium</taxon>
    </lineage>
</organism>
<evidence type="ECO:0008006" key="3">
    <source>
        <dbReference type="Google" id="ProtNLM"/>
    </source>
</evidence>
<dbReference type="InterPro" id="IPR012550">
    <property type="entry name" value="DUF1706"/>
</dbReference>
<dbReference type="PANTHER" id="PTHR40658">
    <property type="match status" value="1"/>
</dbReference>
<evidence type="ECO:0000313" key="1">
    <source>
        <dbReference type="EMBL" id="SMP25902.1"/>
    </source>
</evidence>
<dbReference type="Gene3D" id="1.20.120.450">
    <property type="entry name" value="dinb family like domain"/>
    <property type="match status" value="1"/>
</dbReference>
<keyword evidence="2" id="KW-1185">Reference proteome</keyword>
<dbReference type="Proteomes" id="UP001157914">
    <property type="component" value="Unassembled WGS sequence"/>
</dbReference>
<dbReference type="InterPro" id="IPR034660">
    <property type="entry name" value="DinB/YfiT-like"/>
</dbReference>
<dbReference type="PANTHER" id="PTHR40658:SF4">
    <property type="entry name" value="HYPOTHETICAL CYTOSOLIC PROTEIN"/>
    <property type="match status" value="1"/>
</dbReference>
<sequence length="170" mass="19365">MPAQTKQELLNAAEAEFEKLTTIMDDLPAMLRLEQDEAGIAPKDILGHRAHWIELFLGWYRDGQAGRKVFFPAGGYKWNETKRYNADLRARQKGLSWSSARALLETNHVELLALIESLTDQQLYGAPMKGSNNKWTTGRWAEAAGSSHYRSATKYLRQRLRAANTQRKES</sequence>
<dbReference type="Pfam" id="PF08020">
    <property type="entry name" value="DUF1706"/>
    <property type="match status" value="1"/>
</dbReference>
<proteinExistence type="predicted"/>
<evidence type="ECO:0000313" key="2">
    <source>
        <dbReference type="Proteomes" id="UP001157914"/>
    </source>
</evidence>
<gene>
    <name evidence="1" type="ORF">SAMN06265374_2652</name>
</gene>
<accession>A0ABY1P3Z0</accession>
<comment type="caution">
    <text evidence="1">The sequence shown here is derived from an EMBL/GenBank/DDBJ whole genome shotgun (WGS) entry which is preliminary data.</text>
</comment>
<dbReference type="RefSeq" id="WP_155193043.1">
    <property type="nucleotide sequence ID" value="NZ_BAAAEA010000002.1"/>
</dbReference>
<name>A0ABY1P3Z0_9HYPH</name>
<protein>
    <recommendedName>
        <fullName evidence="3">ClbS/DfsB family four-helix bundle protein</fullName>
    </recommendedName>
</protein>
<reference evidence="1 2" key="1">
    <citation type="submission" date="2017-05" db="EMBL/GenBank/DDBJ databases">
        <authorList>
            <person name="Varghese N."/>
            <person name="Submissions S."/>
        </authorList>
    </citation>
    <scope>NUCLEOTIDE SEQUENCE [LARGE SCALE GENOMIC DNA]</scope>
    <source>
        <strain evidence="1 2">DSM 15949</strain>
    </source>
</reference>